<evidence type="ECO:0000313" key="1">
    <source>
        <dbReference type="EMBL" id="SVE09137.1"/>
    </source>
</evidence>
<name>A0A383AMT7_9ZZZZ</name>
<reference evidence="1" key="1">
    <citation type="submission" date="2018-05" db="EMBL/GenBank/DDBJ databases">
        <authorList>
            <person name="Lanie J.A."/>
            <person name="Ng W.-L."/>
            <person name="Kazmierczak K.M."/>
            <person name="Andrzejewski T.M."/>
            <person name="Davidsen T.M."/>
            <person name="Wayne K.J."/>
            <person name="Tettelin H."/>
            <person name="Glass J.I."/>
            <person name="Rusch D."/>
            <person name="Podicherti R."/>
            <person name="Tsui H.-C.T."/>
            <person name="Winkler M.E."/>
        </authorList>
    </citation>
    <scope>NUCLEOTIDE SEQUENCE</scope>
</reference>
<gene>
    <name evidence="1" type="ORF">METZ01_LOCUS461991</name>
</gene>
<organism evidence="1">
    <name type="scientific">marine metagenome</name>
    <dbReference type="NCBI Taxonomy" id="408172"/>
    <lineage>
        <taxon>unclassified sequences</taxon>
        <taxon>metagenomes</taxon>
        <taxon>ecological metagenomes</taxon>
    </lineage>
</organism>
<proteinExistence type="predicted"/>
<dbReference type="Gene3D" id="2.60.120.200">
    <property type="match status" value="1"/>
</dbReference>
<dbReference type="InterPro" id="IPR013320">
    <property type="entry name" value="ConA-like_dom_sf"/>
</dbReference>
<dbReference type="AlphaFoldDB" id="A0A383AMT7"/>
<sequence>MSRLFITLTVVTSTLFTTQIPESFDTDGAKEESLTTLQKKKKASGDVQVSRNTRHDVNHQEYFNGNRWYLMSANDGRIGNNYETEEAGGRWPRGSSHSMVYSSGLWIGSRMYGEPRVSTIRWNESDFSPGPIDSDPYDSQSRVLKVNRWDNSSTSEDYNDWANYDFTPKADSDGSDGSDNYSLSFNGSSDYVLIPYDNSFNVNNLTIEAWVYSGNF</sequence>
<dbReference type="SUPFAM" id="SSF49899">
    <property type="entry name" value="Concanavalin A-like lectins/glucanases"/>
    <property type="match status" value="1"/>
</dbReference>
<accession>A0A383AMT7</accession>
<protein>
    <submittedName>
        <fullName evidence="1">Uncharacterized protein</fullName>
    </submittedName>
</protein>
<dbReference type="EMBL" id="UINC01193494">
    <property type="protein sequence ID" value="SVE09137.1"/>
    <property type="molecule type" value="Genomic_DNA"/>
</dbReference>
<feature type="non-terminal residue" evidence="1">
    <location>
        <position position="216"/>
    </location>
</feature>